<feature type="transmembrane region" description="Helical" evidence="1">
    <location>
        <begin position="58"/>
        <end position="77"/>
    </location>
</feature>
<dbReference type="EMBL" id="JAATJJ010000001">
    <property type="protein sequence ID" value="NJB71492.1"/>
    <property type="molecule type" value="Genomic_DNA"/>
</dbReference>
<evidence type="ECO:0000313" key="3">
    <source>
        <dbReference type="Proteomes" id="UP000590442"/>
    </source>
</evidence>
<keyword evidence="3" id="KW-1185">Reference proteome</keyword>
<protein>
    <submittedName>
        <fullName evidence="2">Uncharacterized protein</fullName>
    </submittedName>
</protein>
<sequence>MAKQVQPNTPQTSDEIDLGQLFQLIGNGFKKFFNFIGSIFKGIFHIIILFLLFIQKHFIKFAIAGLLGLILGIYLDMNKEPKYLSTMVVEPNFNSVQQLYNNIHFYNELAEAEDSVTLAEALNISIKEAAFINEFEVESYSDENQKVQLFDRFVKSLDTTTQKVIDIENYLKNFNSLDARFHTISVKATNNAVAKKIQSSIINSISRNEYFQLQQSINDKNISLQDSLYKKQLVEIDSLQGLYKRVMEKEAEKPAQGTNISLGESGNQDNRELALINQMDKLKQSLVLLNEERANKSSILNVISDFPRRGVELKGIWNSYKFWAPVGFMGLLFLILGLVSLNSYLIKYKKNS</sequence>
<reference evidence="2 3" key="1">
    <citation type="submission" date="2020-03" db="EMBL/GenBank/DDBJ databases">
        <title>Genomic Encyclopedia of Type Strains, Phase IV (KMG-IV): sequencing the most valuable type-strain genomes for metagenomic binning, comparative biology and taxonomic classification.</title>
        <authorList>
            <person name="Goeker M."/>
        </authorList>
    </citation>
    <scope>NUCLEOTIDE SEQUENCE [LARGE SCALE GENOMIC DNA]</scope>
    <source>
        <strain evidence="2 3">DSM 29762</strain>
    </source>
</reference>
<keyword evidence="1" id="KW-0812">Transmembrane</keyword>
<gene>
    <name evidence="2" type="ORF">GGR42_001954</name>
</gene>
<keyword evidence="1" id="KW-1133">Transmembrane helix</keyword>
<evidence type="ECO:0000313" key="2">
    <source>
        <dbReference type="EMBL" id="NJB71492.1"/>
    </source>
</evidence>
<accession>A0A846QXZ1</accession>
<evidence type="ECO:0000256" key="1">
    <source>
        <dbReference type="SAM" id="Phobius"/>
    </source>
</evidence>
<organism evidence="2 3">
    <name type="scientific">Saonia flava</name>
    <dbReference type="NCBI Taxonomy" id="523696"/>
    <lineage>
        <taxon>Bacteria</taxon>
        <taxon>Pseudomonadati</taxon>
        <taxon>Bacteroidota</taxon>
        <taxon>Flavobacteriia</taxon>
        <taxon>Flavobacteriales</taxon>
        <taxon>Flavobacteriaceae</taxon>
        <taxon>Saonia</taxon>
    </lineage>
</organism>
<name>A0A846QXZ1_9FLAO</name>
<comment type="caution">
    <text evidence="2">The sequence shown here is derived from an EMBL/GenBank/DDBJ whole genome shotgun (WGS) entry which is preliminary data.</text>
</comment>
<dbReference type="Proteomes" id="UP000590442">
    <property type="component" value="Unassembled WGS sequence"/>
</dbReference>
<dbReference type="RefSeq" id="WP_167963311.1">
    <property type="nucleotide sequence ID" value="NZ_JAATJJ010000001.1"/>
</dbReference>
<proteinExistence type="predicted"/>
<dbReference type="AlphaFoldDB" id="A0A846QXZ1"/>
<keyword evidence="1" id="KW-0472">Membrane</keyword>
<feature type="transmembrane region" description="Helical" evidence="1">
    <location>
        <begin position="322"/>
        <end position="346"/>
    </location>
</feature>
<feature type="transmembrane region" description="Helical" evidence="1">
    <location>
        <begin position="32"/>
        <end position="52"/>
    </location>
</feature>